<dbReference type="GO" id="GO:0009103">
    <property type="term" value="P:lipopolysaccharide biosynthetic process"/>
    <property type="evidence" value="ECO:0007669"/>
    <property type="project" value="TreeGrafter"/>
</dbReference>
<evidence type="ECO:0000259" key="3">
    <source>
        <dbReference type="Pfam" id="PF00534"/>
    </source>
</evidence>
<dbReference type="PANTHER" id="PTHR46401:SF2">
    <property type="entry name" value="GLYCOSYLTRANSFERASE WBBK-RELATED"/>
    <property type="match status" value="1"/>
</dbReference>
<dbReference type="SUPFAM" id="SSF53756">
    <property type="entry name" value="UDP-Glycosyltransferase/glycogen phosphorylase"/>
    <property type="match status" value="1"/>
</dbReference>
<evidence type="ECO:0000313" key="6">
    <source>
        <dbReference type="Proteomes" id="UP000474967"/>
    </source>
</evidence>
<dbReference type="Gene3D" id="3.40.50.2000">
    <property type="entry name" value="Glycogen Phosphorylase B"/>
    <property type="match status" value="2"/>
</dbReference>
<dbReference type="Pfam" id="PF00534">
    <property type="entry name" value="Glycos_transf_1"/>
    <property type="match status" value="1"/>
</dbReference>
<dbReference type="InterPro" id="IPR001296">
    <property type="entry name" value="Glyco_trans_1"/>
</dbReference>
<feature type="domain" description="Glycosyl transferase family 1" evidence="3">
    <location>
        <begin position="192"/>
        <end position="343"/>
    </location>
</feature>
<keyword evidence="6" id="KW-1185">Reference proteome</keyword>
<dbReference type="AlphaFoldDB" id="A0A6L9Y047"/>
<evidence type="ECO:0000259" key="4">
    <source>
        <dbReference type="Pfam" id="PF13439"/>
    </source>
</evidence>
<sequence length="368" mass="39741">MTRILVDLLFYTGTRGGMESYARNLYRALGAGPYGFEHVGFEYVGYASRELAAMDTSWFPGEVIDSGISGESRVAWARGELTAVPGAARRLGADLVHSPANIGPWRSSVPLVLTVHDLLPFRHPEWVPGPYAPVLRALMRGAARRATRVLTVSRASGDDIEHVLEVPEDRIDVVPLAGGPDHLTQVATERHDGFMLSVGNRMPHKNFGMLLEALALIPGRERPHLVITGGHGDDPLAPIVERLGLRTHVQLLGWVADDELERLYGEASCVVLPTLFEGFGLPVLEAMAHGCPVICSDLPVLREIGGGAAVYVDPESVTSLAQGIRRLLSDPAKRAELSALGRERAAGFTWTAAARGTVRSFQRALDAS</sequence>
<proteinExistence type="predicted"/>
<keyword evidence="1" id="KW-0328">Glycosyltransferase</keyword>
<evidence type="ECO:0000313" key="5">
    <source>
        <dbReference type="EMBL" id="NEN07023.1"/>
    </source>
</evidence>
<dbReference type="Pfam" id="PF13439">
    <property type="entry name" value="Glyco_transf_4"/>
    <property type="match status" value="1"/>
</dbReference>
<evidence type="ECO:0000256" key="1">
    <source>
        <dbReference type="ARBA" id="ARBA00022676"/>
    </source>
</evidence>
<gene>
    <name evidence="5" type="ORF">G3T36_14250</name>
</gene>
<comment type="caution">
    <text evidence="5">The sequence shown here is derived from an EMBL/GenBank/DDBJ whole genome shotgun (WGS) entry which is preliminary data.</text>
</comment>
<dbReference type="GO" id="GO:0016757">
    <property type="term" value="F:glycosyltransferase activity"/>
    <property type="evidence" value="ECO:0007669"/>
    <property type="project" value="UniProtKB-KW"/>
</dbReference>
<dbReference type="CDD" id="cd03809">
    <property type="entry name" value="GT4_MtfB-like"/>
    <property type="match status" value="1"/>
</dbReference>
<dbReference type="RefSeq" id="WP_163290484.1">
    <property type="nucleotide sequence ID" value="NZ_JAAGWY010000003.1"/>
</dbReference>
<dbReference type="EMBL" id="JAAGWY010000003">
    <property type="protein sequence ID" value="NEN07023.1"/>
    <property type="molecule type" value="Genomic_DNA"/>
</dbReference>
<organism evidence="5 6">
    <name type="scientific">Leifsonia tongyongensis</name>
    <dbReference type="NCBI Taxonomy" id="1268043"/>
    <lineage>
        <taxon>Bacteria</taxon>
        <taxon>Bacillati</taxon>
        <taxon>Actinomycetota</taxon>
        <taxon>Actinomycetes</taxon>
        <taxon>Micrococcales</taxon>
        <taxon>Microbacteriaceae</taxon>
        <taxon>Leifsonia</taxon>
    </lineage>
</organism>
<dbReference type="Proteomes" id="UP000474967">
    <property type="component" value="Unassembled WGS sequence"/>
</dbReference>
<evidence type="ECO:0000256" key="2">
    <source>
        <dbReference type="ARBA" id="ARBA00022679"/>
    </source>
</evidence>
<name>A0A6L9Y047_9MICO</name>
<dbReference type="InterPro" id="IPR028098">
    <property type="entry name" value="Glyco_trans_4-like_N"/>
</dbReference>
<accession>A0A6L9Y047</accession>
<protein>
    <submittedName>
        <fullName evidence="5">Glycosyltransferase family 4 protein</fullName>
    </submittedName>
</protein>
<dbReference type="PANTHER" id="PTHR46401">
    <property type="entry name" value="GLYCOSYLTRANSFERASE WBBK-RELATED"/>
    <property type="match status" value="1"/>
</dbReference>
<keyword evidence="2 5" id="KW-0808">Transferase</keyword>
<reference evidence="5 6" key="1">
    <citation type="journal article" date="2014" name="J. Microbiol.">
        <title>Diaminobutyricibacter tongyongensis gen. nov., sp. nov. and Homoserinibacter gongjuensis gen. nov., sp. nov. belong to the family Microbacteriaceae.</title>
        <authorList>
            <person name="Kim S.J."/>
            <person name="Ahn J.H."/>
            <person name="Weon H.Y."/>
            <person name="Hamada M."/>
            <person name="Suzuki K."/>
            <person name="Kwon S.W."/>
        </authorList>
    </citation>
    <scope>NUCLEOTIDE SEQUENCE [LARGE SCALE GENOMIC DNA]</scope>
    <source>
        <strain evidence="5 6">NBRC 108724</strain>
    </source>
</reference>
<feature type="domain" description="Glycosyltransferase subfamily 4-like N-terminal" evidence="4">
    <location>
        <begin position="16"/>
        <end position="175"/>
    </location>
</feature>